<proteinExistence type="predicted"/>
<organism evidence="2 3">
    <name type="scientific">Periconia macrospinosa</name>
    <dbReference type="NCBI Taxonomy" id="97972"/>
    <lineage>
        <taxon>Eukaryota</taxon>
        <taxon>Fungi</taxon>
        <taxon>Dikarya</taxon>
        <taxon>Ascomycota</taxon>
        <taxon>Pezizomycotina</taxon>
        <taxon>Dothideomycetes</taxon>
        <taxon>Pleosporomycetidae</taxon>
        <taxon>Pleosporales</taxon>
        <taxon>Massarineae</taxon>
        <taxon>Periconiaceae</taxon>
        <taxon>Periconia</taxon>
    </lineage>
</organism>
<evidence type="ECO:0000313" key="3">
    <source>
        <dbReference type="Proteomes" id="UP000244855"/>
    </source>
</evidence>
<feature type="compositionally biased region" description="Polar residues" evidence="1">
    <location>
        <begin position="64"/>
        <end position="75"/>
    </location>
</feature>
<dbReference type="AlphaFoldDB" id="A0A2V1CXW9"/>
<protein>
    <submittedName>
        <fullName evidence="2">Uncharacterized protein</fullName>
    </submittedName>
</protein>
<dbReference type="EMBL" id="KZ806209">
    <property type="protein sequence ID" value="PVH90587.1"/>
    <property type="molecule type" value="Genomic_DNA"/>
</dbReference>
<evidence type="ECO:0000256" key="1">
    <source>
        <dbReference type="SAM" id="MobiDB-lite"/>
    </source>
</evidence>
<feature type="compositionally biased region" description="Polar residues" evidence="1">
    <location>
        <begin position="44"/>
        <end position="56"/>
    </location>
</feature>
<dbReference type="Proteomes" id="UP000244855">
    <property type="component" value="Unassembled WGS sequence"/>
</dbReference>
<accession>A0A2V1CXW9</accession>
<evidence type="ECO:0000313" key="2">
    <source>
        <dbReference type="EMBL" id="PVH90587.1"/>
    </source>
</evidence>
<feature type="region of interest" description="Disordered" evidence="1">
    <location>
        <begin position="148"/>
        <end position="180"/>
    </location>
</feature>
<feature type="compositionally biased region" description="Basic residues" evidence="1">
    <location>
        <begin position="149"/>
        <end position="159"/>
    </location>
</feature>
<dbReference type="STRING" id="97972.A0A2V1CXW9"/>
<name>A0A2V1CXW9_9PLEO</name>
<feature type="region of interest" description="Disordered" evidence="1">
    <location>
        <begin position="1"/>
        <end position="88"/>
    </location>
</feature>
<keyword evidence="3" id="KW-1185">Reference proteome</keyword>
<reference evidence="2 3" key="1">
    <citation type="journal article" date="2018" name="Sci. Rep.">
        <title>Comparative genomics provides insights into the lifestyle and reveals functional heterogeneity of dark septate endophytic fungi.</title>
        <authorList>
            <person name="Knapp D.G."/>
            <person name="Nemeth J.B."/>
            <person name="Barry K."/>
            <person name="Hainaut M."/>
            <person name="Henrissat B."/>
            <person name="Johnson J."/>
            <person name="Kuo A."/>
            <person name="Lim J.H.P."/>
            <person name="Lipzen A."/>
            <person name="Nolan M."/>
            <person name="Ohm R.A."/>
            <person name="Tamas L."/>
            <person name="Grigoriev I.V."/>
            <person name="Spatafora J.W."/>
            <person name="Nagy L.G."/>
            <person name="Kovacs G.M."/>
        </authorList>
    </citation>
    <scope>NUCLEOTIDE SEQUENCE [LARGE SCALE GENOMIC DNA]</scope>
    <source>
        <strain evidence="2 3">DSE2036</strain>
    </source>
</reference>
<gene>
    <name evidence="2" type="ORF">DM02DRAFT_430932</name>
</gene>
<sequence>MAPQPNSAPAKNLALPAAQNRRRVSVKKNECRISKAAPPRRSSRIASHAQQLSQQGHPHLQRICPTQATSDSVKQAKTRKRSRTDEASFTLRSLEPFVKRVRTSLNEPNGQKTASRFSIEHWRTNGHWPTDEQEATMNRHQELAFDARAKRRSLSRKRSNSSLASDMVQAPSTSSMSRDQKCAPYKHLSTMMGKMNLASQL</sequence>